<evidence type="ECO:0000313" key="4">
    <source>
        <dbReference type="Proteomes" id="UP001500751"/>
    </source>
</evidence>
<protein>
    <recommendedName>
        <fullName evidence="5">DUF3099 domain-containing protein</fullName>
    </recommendedName>
</protein>
<evidence type="ECO:0000256" key="2">
    <source>
        <dbReference type="SAM" id="Phobius"/>
    </source>
</evidence>
<sequence>MERLAGAFVGAGNALLCRSGGPATVGTIVPGHAEVPDVSVMSTVPPAELLWNRGSGSTAMTRFDPHRIRSGDEPMHARSPLRMRLTMALIGLASAIGGVVFFQTQRATGWVIGCGVVGVLAFVDVLVVARHIRQGPHYQPGRDIPPYRPVEEPEDLPPSRAPLSRRTREQVYLAMMGTCLVLIILAWTVVRLFSPGLAVAMSVVAAFIPPFAVMVANSRGRDW</sequence>
<name>A0ABP5FLT9_9ACTN</name>
<proteinExistence type="predicted"/>
<comment type="caution">
    <text evidence="3">The sequence shown here is derived from an EMBL/GenBank/DDBJ whole genome shotgun (WGS) entry which is preliminary data.</text>
</comment>
<feature type="transmembrane region" description="Helical" evidence="2">
    <location>
        <begin position="85"/>
        <end position="104"/>
    </location>
</feature>
<keyword evidence="2" id="KW-0472">Membrane</keyword>
<accession>A0ABP5FLT9</accession>
<dbReference type="InterPro" id="IPR021449">
    <property type="entry name" value="DUF3099"/>
</dbReference>
<evidence type="ECO:0000256" key="1">
    <source>
        <dbReference type="SAM" id="MobiDB-lite"/>
    </source>
</evidence>
<dbReference type="InterPro" id="IPR036259">
    <property type="entry name" value="MFS_trans_sf"/>
</dbReference>
<keyword evidence="2" id="KW-0812">Transmembrane</keyword>
<dbReference type="EMBL" id="BAAAQN010000015">
    <property type="protein sequence ID" value="GAA2029500.1"/>
    <property type="molecule type" value="Genomic_DNA"/>
</dbReference>
<evidence type="ECO:0000313" key="3">
    <source>
        <dbReference type="EMBL" id="GAA2029500.1"/>
    </source>
</evidence>
<reference evidence="4" key="1">
    <citation type="journal article" date="2019" name="Int. J. Syst. Evol. Microbiol.">
        <title>The Global Catalogue of Microorganisms (GCM) 10K type strain sequencing project: providing services to taxonomists for standard genome sequencing and annotation.</title>
        <authorList>
            <consortium name="The Broad Institute Genomics Platform"/>
            <consortium name="The Broad Institute Genome Sequencing Center for Infectious Disease"/>
            <person name="Wu L."/>
            <person name="Ma J."/>
        </authorList>
    </citation>
    <scope>NUCLEOTIDE SEQUENCE [LARGE SCALE GENOMIC DNA]</scope>
    <source>
        <strain evidence="4">JCM 16014</strain>
    </source>
</reference>
<feature type="transmembrane region" description="Helical" evidence="2">
    <location>
        <begin position="171"/>
        <end position="190"/>
    </location>
</feature>
<evidence type="ECO:0008006" key="5">
    <source>
        <dbReference type="Google" id="ProtNLM"/>
    </source>
</evidence>
<dbReference type="SUPFAM" id="SSF103473">
    <property type="entry name" value="MFS general substrate transporter"/>
    <property type="match status" value="1"/>
</dbReference>
<gene>
    <name evidence="3" type="ORF">GCM10009839_31320</name>
</gene>
<feature type="transmembrane region" description="Helical" evidence="2">
    <location>
        <begin position="196"/>
        <end position="216"/>
    </location>
</feature>
<keyword evidence="2" id="KW-1133">Transmembrane helix</keyword>
<feature type="transmembrane region" description="Helical" evidence="2">
    <location>
        <begin position="110"/>
        <end position="129"/>
    </location>
</feature>
<keyword evidence="4" id="KW-1185">Reference proteome</keyword>
<dbReference type="Pfam" id="PF19870">
    <property type="entry name" value="DUF6343"/>
    <property type="match status" value="1"/>
</dbReference>
<organism evidence="3 4">
    <name type="scientific">Catenulispora yoronensis</name>
    <dbReference type="NCBI Taxonomy" id="450799"/>
    <lineage>
        <taxon>Bacteria</taxon>
        <taxon>Bacillati</taxon>
        <taxon>Actinomycetota</taxon>
        <taxon>Actinomycetes</taxon>
        <taxon>Catenulisporales</taxon>
        <taxon>Catenulisporaceae</taxon>
        <taxon>Catenulispora</taxon>
    </lineage>
</organism>
<dbReference type="Proteomes" id="UP001500751">
    <property type="component" value="Unassembled WGS sequence"/>
</dbReference>
<dbReference type="Pfam" id="PF11298">
    <property type="entry name" value="DUF3099"/>
    <property type="match status" value="1"/>
</dbReference>
<dbReference type="InterPro" id="IPR045924">
    <property type="entry name" value="DUF6343"/>
</dbReference>
<feature type="region of interest" description="Disordered" evidence="1">
    <location>
        <begin position="139"/>
        <end position="162"/>
    </location>
</feature>